<sequence>MRSQLLSLGVQVPEMRYAFEPNQTQRSSGHVPAAGDYAQQPVRHAPENAYTDHRHEYGSHSASRKRKRDDPLPMSDDEGQEPRQHYDLASRDLMPPPLHIAHPQALAHYGATTFNGYDANGRHAPHQPVVQTYGSDGWRAPVDGMYQSGYAPSRQSHSSFVQRPVANNQNRSPFYIPSRAEPMRDPSQDVRQSLRTLPTLLQNRQTLASSRTPRALATPSPHKGQAVFETSVASPFFTRQIPGGDGSVMRPPSRRSHISQPYHASQQHTSRPNGQQPYPSQHTLQSDFRTNSARHPQSTLRPRSRSPLRQTFAAPQYQQQPFIPQTPRNAQGLFSRPDRPPPSTTQASNAIRPNVHTNRVLHQSRQRSTRPGTINPDSALNQFPGVRGVHSQRGMPAYERPGFAPQGSLSTAGGRRSIRR</sequence>
<dbReference type="EMBL" id="MU001640">
    <property type="protein sequence ID" value="KAF2479987.1"/>
    <property type="molecule type" value="Genomic_DNA"/>
</dbReference>
<evidence type="ECO:0000313" key="2">
    <source>
        <dbReference type="EMBL" id="KAF2479987.1"/>
    </source>
</evidence>
<gene>
    <name evidence="2" type="ORF">BDY17DRAFT_29832</name>
</gene>
<protein>
    <submittedName>
        <fullName evidence="2">Uncharacterized protein</fullName>
    </submittedName>
</protein>
<feature type="region of interest" description="Disordered" evidence="1">
    <location>
        <begin position="201"/>
        <end position="420"/>
    </location>
</feature>
<dbReference type="Proteomes" id="UP000799767">
    <property type="component" value="Unassembled WGS sequence"/>
</dbReference>
<evidence type="ECO:0000313" key="3">
    <source>
        <dbReference type="Proteomes" id="UP000799767"/>
    </source>
</evidence>
<dbReference type="RefSeq" id="XP_033586557.1">
    <property type="nucleotide sequence ID" value="XM_033733720.1"/>
</dbReference>
<feature type="compositionally biased region" description="Polar residues" evidence="1">
    <location>
        <begin position="258"/>
        <end position="295"/>
    </location>
</feature>
<feature type="compositionally biased region" description="Polar residues" evidence="1">
    <location>
        <begin position="201"/>
        <end position="212"/>
    </location>
</feature>
<feature type="compositionally biased region" description="Polar residues" evidence="1">
    <location>
        <begin position="344"/>
        <end position="361"/>
    </location>
</feature>
<dbReference type="GeneID" id="54474722"/>
<feature type="compositionally biased region" description="Polar residues" evidence="1">
    <location>
        <begin position="316"/>
        <end position="329"/>
    </location>
</feature>
<evidence type="ECO:0000256" key="1">
    <source>
        <dbReference type="SAM" id="MobiDB-lite"/>
    </source>
</evidence>
<feature type="compositionally biased region" description="Polar residues" evidence="1">
    <location>
        <begin position="369"/>
        <end position="381"/>
    </location>
</feature>
<dbReference type="AlphaFoldDB" id="A0A6A6PL41"/>
<keyword evidence="3" id="KW-1185">Reference proteome</keyword>
<feature type="compositionally biased region" description="Low complexity" evidence="1">
    <location>
        <begin position="296"/>
        <end position="311"/>
    </location>
</feature>
<reference evidence="2" key="1">
    <citation type="journal article" date="2020" name="Stud. Mycol.">
        <title>101 Dothideomycetes genomes: a test case for predicting lifestyles and emergence of pathogens.</title>
        <authorList>
            <person name="Haridas S."/>
            <person name="Albert R."/>
            <person name="Binder M."/>
            <person name="Bloem J."/>
            <person name="Labutti K."/>
            <person name="Salamov A."/>
            <person name="Andreopoulos B."/>
            <person name="Baker S."/>
            <person name="Barry K."/>
            <person name="Bills G."/>
            <person name="Bluhm B."/>
            <person name="Cannon C."/>
            <person name="Castanera R."/>
            <person name="Culley D."/>
            <person name="Daum C."/>
            <person name="Ezra D."/>
            <person name="Gonzalez J."/>
            <person name="Henrissat B."/>
            <person name="Kuo A."/>
            <person name="Liang C."/>
            <person name="Lipzen A."/>
            <person name="Lutzoni F."/>
            <person name="Magnuson J."/>
            <person name="Mondo S."/>
            <person name="Nolan M."/>
            <person name="Ohm R."/>
            <person name="Pangilinan J."/>
            <person name="Park H.-J."/>
            <person name="Ramirez L."/>
            <person name="Alfaro M."/>
            <person name="Sun H."/>
            <person name="Tritt A."/>
            <person name="Yoshinaga Y."/>
            <person name="Zwiers L.-H."/>
            <person name="Turgeon B."/>
            <person name="Goodwin S."/>
            <person name="Spatafora J."/>
            <person name="Crous P."/>
            <person name="Grigoriev I."/>
        </authorList>
    </citation>
    <scope>NUCLEOTIDE SEQUENCE</scope>
    <source>
        <strain evidence="2">CBS 113389</strain>
    </source>
</reference>
<feature type="compositionally biased region" description="Basic and acidic residues" evidence="1">
    <location>
        <begin position="44"/>
        <end position="58"/>
    </location>
</feature>
<feature type="region of interest" description="Disordered" evidence="1">
    <location>
        <begin position="19"/>
        <end position="83"/>
    </location>
</feature>
<proteinExistence type="predicted"/>
<name>A0A6A6PL41_9PEZI</name>
<organism evidence="2 3">
    <name type="scientific">Neohortaea acidophila</name>
    <dbReference type="NCBI Taxonomy" id="245834"/>
    <lineage>
        <taxon>Eukaryota</taxon>
        <taxon>Fungi</taxon>
        <taxon>Dikarya</taxon>
        <taxon>Ascomycota</taxon>
        <taxon>Pezizomycotina</taxon>
        <taxon>Dothideomycetes</taxon>
        <taxon>Dothideomycetidae</taxon>
        <taxon>Mycosphaerellales</taxon>
        <taxon>Teratosphaeriaceae</taxon>
        <taxon>Neohortaea</taxon>
    </lineage>
</organism>
<accession>A0A6A6PL41</accession>